<feature type="domain" description="Protein kinase" evidence="5">
    <location>
        <begin position="18"/>
        <end position="281"/>
    </location>
</feature>
<dbReference type="Proteomes" id="UP001211907">
    <property type="component" value="Unassembled WGS sequence"/>
</dbReference>
<evidence type="ECO:0000256" key="2">
    <source>
        <dbReference type="ARBA" id="ARBA00022840"/>
    </source>
</evidence>
<dbReference type="SMART" id="SM00220">
    <property type="entry name" value="S_TKc"/>
    <property type="match status" value="1"/>
</dbReference>
<dbReference type="InterPro" id="IPR011009">
    <property type="entry name" value="Kinase-like_dom_sf"/>
</dbReference>
<dbReference type="InterPro" id="IPR006597">
    <property type="entry name" value="Sel1-like"/>
</dbReference>
<keyword evidence="1 3" id="KW-0547">Nucleotide-binding</keyword>
<dbReference type="InterPro" id="IPR051681">
    <property type="entry name" value="Ser/Thr_Kinases-Pseudokinases"/>
</dbReference>
<name>A0AAD5SRD5_9FUNG</name>
<proteinExistence type="inferred from homology"/>
<dbReference type="Pfam" id="PF08238">
    <property type="entry name" value="Sel1"/>
    <property type="match status" value="2"/>
</dbReference>
<protein>
    <recommendedName>
        <fullName evidence="5">Protein kinase domain-containing protein</fullName>
    </recommendedName>
</protein>
<dbReference type="InterPro" id="IPR008271">
    <property type="entry name" value="Ser/Thr_kinase_AS"/>
</dbReference>
<dbReference type="PROSITE" id="PS00108">
    <property type="entry name" value="PROTEIN_KINASE_ST"/>
    <property type="match status" value="1"/>
</dbReference>
<dbReference type="SUPFAM" id="SSF81901">
    <property type="entry name" value="HCP-like"/>
    <property type="match status" value="1"/>
</dbReference>
<evidence type="ECO:0000313" key="7">
    <source>
        <dbReference type="Proteomes" id="UP001211907"/>
    </source>
</evidence>
<dbReference type="InterPro" id="IPR000719">
    <property type="entry name" value="Prot_kinase_dom"/>
</dbReference>
<evidence type="ECO:0000256" key="1">
    <source>
        <dbReference type="ARBA" id="ARBA00022741"/>
    </source>
</evidence>
<dbReference type="Pfam" id="PF00069">
    <property type="entry name" value="Pkinase"/>
    <property type="match status" value="1"/>
</dbReference>
<evidence type="ECO:0000256" key="3">
    <source>
        <dbReference type="PROSITE-ProRule" id="PRU10141"/>
    </source>
</evidence>
<evidence type="ECO:0000256" key="4">
    <source>
        <dbReference type="RuleBase" id="RU000304"/>
    </source>
</evidence>
<dbReference type="GO" id="GO:0005524">
    <property type="term" value="F:ATP binding"/>
    <property type="evidence" value="ECO:0007669"/>
    <property type="project" value="UniProtKB-UniRule"/>
</dbReference>
<dbReference type="EMBL" id="JADGJH010003327">
    <property type="protein sequence ID" value="KAJ3091783.1"/>
    <property type="molecule type" value="Genomic_DNA"/>
</dbReference>
<evidence type="ECO:0000259" key="5">
    <source>
        <dbReference type="PROSITE" id="PS50011"/>
    </source>
</evidence>
<dbReference type="InterPro" id="IPR017441">
    <property type="entry name" value="Protein_kinase_ATP_BS"/>
</dbReference>
<accession>A0AAD5SRD5</accession>
<keyword evidence="4" id="KW-0418">Kinase</keyword>
<gene>
    <name evidence="6" type="ORF">HK100_007101</name>
</gene>
<comment type="caution">
    <text evidence="6">The sequence shown here is derived from an EMBL/GenBank/DDBJ whole genome shotgun (WGS) entry which is preliminary data.</text>
</comment>
<keyword evidence="4" id="KW-0808">Transferase</keyword>
<dbReference type="PROSITE" id="PS00107">
    <property type="entry name" value="PROTEIN_KINASE_ATP"/>
    <property type="match status" value="1"/>
</dbReference>
<comment type="similarity">
    <text evidence="4">Belongs to the protein kinase superfamily.</text>
</comment>
<keyword evidence="4" id="KW-0723">Serine/threonine-protein kinase</keyword>
<reference evidence="6" key="1">
    <citation type="submission" date="2020-05" db="EMBL/GenBank/DDBJ databases">
        <title>Phylogenomic resolution of chytrid fungi.</title>
        <authorList>
            <person name="Stajich J.E."/>
            <person name="Amses K."/>
            <person name="Simmons R."/>
            <person name="Seto K."/>
            <person name="Myers J."/>
            <person name="Bonds A."/>
            <person name="Quandt C.A."/>
            <person name="Barry K."/>
            <person name="Liu P."/>
            <person name="Grigoriev I."/>
            <person name="Longcore J.E."/>
            <person name="James T.Y."/>
        </authorList>
    </citation>
    <scope>NUCLEOTIDE SEQUENCE</scope>
    <source>
        <strain evidence="6">JEL0513</strain>
    </source>
</reference>
<dbReference type="SUPFAM" id="SSF56112">
    <property type="entry name" value="Protein kinase-like (PK-like)"/>
    <property type="match status" value="1"/>
</dbReference>
<keyword evidence="7" id="KW-1185">Reference proteome</keyword>
<dbReference type="Gene3D" id="1.10.510.10">
    <property type="entry name" value="Transferase(Phosphotransferase) domain 1"/>
    <property type="match status" value="1"/>
</dbReference>
<dbReference type="SMART" id="SM00671">
    <property type="entry name" value="SEL1"/>
    <property type="match status" value="2"/>
</dbReference>
<sequence>MIAGDKKTGVIDAAAVFVDKQQELGTGGYGKVYKGTYGGHDVAIKTVVATRDTFKKLLQHEAKLWKKLVHPGIVTLFGVFTDGSNIQYLVMERMKTSLEDEIYPAGGKPPPTLQRRIRWMVQIAGAFVYLHNLEPPVIHADLKPNNILIDYNDRAKLTDFGIARTSNPSINATSVPEHGSAAFSPPESFAANYKATPAHDVYCFAMTMFEVFFLEQPFVNQYRKALPFLIPQGARPSFPSTFENNLLISTAIRKLIECCWHQDPTARPKFSEIADIFNSWLNDLNFKQFFVAESQIPALTHQKFSTESWVSSNSSASFISHLVTTSEVVTISPATITSKIIPSSDKTAAMNSDQFYFLGLKHFNGNGVSQDYKLAEEWYLKAANLGHVFAQYNLGLMYKNGTGVEKNEKLAVEWYSKAADQGNAGAKKRLAALQSKNKYFL</sequence>
<dbReference type="GO" id="GO:0004674">
    <property type="term" value="F:protein serine/threonine kinase activity"/>
    <property type="evidence" value="ECO:0007669"/>
    <property type="project" value="UniProtKB-KW"/>
</dbReference>
<dbReference type="PANTHER" id="PTHR44329">
    <property type="entry name" value="SERINE/THREONINE-PROTEIN KINASE TNNI3K-RELATED"/>
    <property type="match status" value="1"/>
</dbReference>
<evidence type="ECO:0000313" key="6">
    <source>
        <dbReference type="EMBL" id="KAJ3091783.1"/>
    </source>
</evidence>
<organism evidence="6 7">
    <name type="scientific">Physocladia obscura</name>
    <dbReference type="NCBI Taxonomy" id="109957"/>
    <lineage>
        <taxon>Eukaryota</taxon>
        <taxon>Fungi</taxon>
        <taxon>Fungi incertae sedis</taxon>
        <taxon>Chytridiomycota</taxon>
        <taxon>Chytridiomycota incertae sedis</taxon>
        <taxon>Chytridiomycetes</taxon>
        <taxon>Chytridiales</taxon>
        <taxon>Chytriomycetaceae</taxon>
        <taxon>Physocladia</taxon>
    </lineage>
</organism>
<feature type="binding site" evidence="3">
    <location>
        <position position="45"/>
    </location>
    <ligand>
        <name>ATP</name>
        <dbReference type="ChEBI" id="CHEBI:30616"/>
    </ligand>
</feature>
<feature type="non-terminal residue" evidence="6">
    <location>
        <position position="441"/>
    </location>
</feature>
<dbReference type="Gene3D" id="1.25.40.10">
    <property type="entry name" value="Tetratricopeptide repeat domain"/>
    <property type="match status" value="1"/>
</dbReference>
<dbReference type="PROSITE" id="PS50011">
    <property type="entry name" value="PROTEIN_KINASE_DOM"/>
    <property type="match status" value="1"/>
</dbReference>
<dbReference type="InterPro" id="IPR011990">
    <property type="entry name" value="TPR-like_helical_dom_sf"/>
</dbReference>
<dbReference type="AlphaFoldDB" id="A0AAD5SRD5"/>
<keyword evidence="2 3" id="KW-0067">ATP-binding</keyword>